<dbReference type="Proteomes" id="UP000295380">
    <property type="component" value="Unassembled WGS sequence"/>
</dbReference>
<feature type="chain" id="PRO_5020427083" evidence="11">
    <location>
        <begin position="24"/>
        <end position="379"/>
    </location>
</feature>
<dbReference type="EMBL" id="SOBR01000006">
    <property type="protein sequence ID" value="TDU20478.1"/>
    <property type="molecule type" value="Genomic_DNA"/>
</dbReference>
<dbReference type="InterPro" id="IPR001702">
    <property type="entry name" value="Porin_Gram-ve"/>
</dbReference>
<protein>
    <submittedName>
        <fullName evidence="13">Putative porin</fullName>
    </submittedName>
</protein>
<dbReference type="GO" id="GO:0046930">
    <property type="term" value="C:pore complex"/>
    <property type="evidence" value="ECO:0007669"/>
    <property type="project" value="UniProtKB-KW"/>
</dbReference>
<comment type="subunit">
    <text evidence="2">Homotrimer.</text>
</comment>
<dbReference type="InterPro" id="IPR050298">
    <property type="entry name" value="Gram-neg_bact_OMP"/>
</dbReference>
<dbReference type="RefSeq" id="WP_133697997.1">
    <property type="nucleotide sequence ID" value="NZ_SOBR01000006.1"/>
</dbReference>
<dbReference type="CDD" id="cd00342">
    <property type="entry name" value="gram_neg_porins"/>
    <property type="match status" value="1"/>
</dbReference>
<dbReference type="GO" id="GO:0015288">
    <property type="term" value="F:porin activity"/>
    <property type="evidence" value="ECO:0007669"/>
    <property type="project" value="UniProtKB-KW"/>
</dbReference>
<dbReference type="GO" id="GO:0009279">
    <property type="term" value="C:cell outer membrane"/>
    <property type="evidence" value="ECO:0007669"/>
    <property type="project" value="UniProtKB-SubCell"/>
</dbReference>
<keyword evidence="4" id="KW-1134">Transmembrane beta strand</keyword>
<evidence type="ECO:0000256" key="8">
    <source>
        <dbReference type="ARBA" id="ARBA00023114"/>
    </source>
</evidence>
<organism evidence="13 14">
    <name type="scientific">Chromohalobacter marismortui</name>
    <dbReference type="NCBI Taxonomy" id="42055"/>
    <lineage>
        <taxon>Bacteria</taxon>
        <taxon>Pseudomonadati</taxon>
        <taxon>Pseudomonadota</taxon>
        <taxon>Gammaproteobacteria</taxon>
        <taxon>Oceanospirillales</taxon>
        <taxon>Halomonadaceae</taxon>
        <taxon>Chromohalobacter</taxon>
    </lineage>
</organism>
<evidence type="ECO:0000256" key="2">
    <source>
        <dbReference type="ARBA" id="ARBA00011233"/>
    </source>
</evidence>
<accession>A0A4R7NJ50</accession>
<dbReference type="GO" id="GO:0034220">
    <property type="term" value="P:monoatomic ion transmembrane transport"/>
    <property type="evidence" value="ECO:0007669"/>
    <property type="project" value="InterPro"/>
</dbReference>
<name>A0A4R7NJ50_9GAMM</name>
<comment type="subcellular location">
    <subcellularLocation>
        <location evidence="1">Cell outer membrane</location>
        <topology evidence="1">Multi-pass membrane protein</topology>
    </subcellularLocation>
</comment>
<evidence type="ECO:0000256" key="10">
    <source>
        <dbReference type="ARBA" id="ARBA00023237"/>
    </source>
</evidence>
<dbReference type="OrthoDB" id="8957883at2"/>
<dbReference type="Pfam" id="PF13609">
    <property type="entry name" value="Porin_4"/>
    <property type="match status" value="1"/>
</dbReference>
<keyword evidence="5" id="KW-0812">Transmembrane</keyword>
<dbReference type="PRINTS" id="PR00182">
    <property type="entry name" value="ECOLNEIPORIN"/>
</dbReference>
<evidence type="ECO:0000256" key="5">
    <source>
        <dbReference type="ARBA" id="ARBA00022692"/>
    </source>
</evidence>
<dbReference type="Gene3D" id="2.40.160.10">
    <property type="entry name" value="Porin"/>
    <property type="match status" value="1"/>
</dbReference>
<dbReference type="InterPro" id="IPR033900">
    <property type="entry name" value="Gram_neg_porin_domain"/>
</dbReference>
<proteinExistence type="predicted"/>
<evidence type="ECO:0000313" key="14">
    <source>
        <dbReference type="Proteomes" id="UP000295380"/>
    </source>
</evidence>
<evidence type="ECO:0000256" key="6">
    <source>
        <dbReference type="ARBA" id="ARBA00022729"/>
    </source>
</evidence>
<evidence type="ECO:0000256" key="4">
    <source>
        <dbReference type="ARBA" id="ARBA00022452"/>
    </source>
</evidence>
<reference evidence="13 14" key="1">
    <citation type="submission" date="2019-03" db="EMBL/GenBank/DDBJ databases">
        <title>Genomic Encyclopedia of Type Strains, Phase IV (KMG-IV): sequencing the most valuable type-strain genomes for metagenomic binning, comparative biology and taxonomic classification.</title>
        <authorList>
            <person name="Goeker M."/>
        </authorList>
    </citation>
    <scope>NUCLEOTIDE SEQUENCE [LARGE SCALE GENOMIC DNA]</scope>
    <source>
        <strain evidence="13 14">DSM 6770</strain>
    </source>
</reference>
<keyword evidence="6 11" id="KW-0732">Signal</keyword>
<dbReference type="SUPFAM" id="SSF56935">
    <property type="entry name" value="Porins"/>
    <property type="match status" value="1"/>
</dbReference>
<evidence type="ECO:0000259" key="12">
    <source>
        <dbReference type="Pfam" id="PF13609"/>
    </source>
</evidence>
<keyword evidence="7" id="KW-0406">Ion transport</keyword>
<sequence length="379" mass="40265">MKKTLLATAVAGAIGATAGAAQAATVYNEDGTQLDIYGNIQIAYKSIDTGSDTEDELFDNGSTVGFKGQHVINPGLMGYFKAEFEHTADEEKSEGGLSSGDQAYLGLKGNFGDARVGSWDALIDDWVQDPISNNEYFDVTDSNSLIAGDDGVNTQNSDTDREGDKIQYMSPVFGGLQFAVGAQYKGDAEGGFDDEGNPVGENVSSSGNAAFFGGAKYTVGSFSVAGVYDNLDNYDGEITGSTYSGGPQAGDDFDAGDQFGVTFQYTMEALRLAAKYERYESGNTDYLPDENRYALGARYGYGMGDIYGSYQYVDVGGGDLADTLSDEAQIGDNVDSRNEIVLGATYNISPAMYTFVEAAWYDKQQDADDGVAVGAVYSF</sequence>
<comment type="caution">
    <text evidence="13">The sequence shown here is derived from an EMBL/GenBank/DDBJ whole genome shotgun (WGS) entry which is preliminary data.</text>
</comment>
<keyword evidence="9" id="KW-0472">Membrane</keyword>
<dbReference type="PANTHER" id="PTHR34501">
    <property type="entry name" value="PROTEIN YDDL-RELATED"/>
    <property type="match status" value="1"/>
</dbReference>
<evidence type="ECO:0000256" key="1">
    <source>
        <dbReference type="ARBA" id="ARBA00004571"/>
    </source>
</evidence>
<dbReference type="InterPro" id="IPR023614">
    <property type="entry name" value="Porin_dom_sf"/>
</dbReference>
<dbReference type="AlphaFoldDB" id="A0A4R7NJ50"/>
<evidence type="ECO:0000256" key="11">
    <source>
        <dbReference type="SAM" id="SignalP"/>
    </source>
</evidence>
<keyword evidence="8" id="KW-0626">Porin</keyword>
<evidence type="ECO:0000256" key="3">
    <source>
        <dbReference type="ARBA" id="ARBA00022448"/>
    </source>
</evidence>
<keyword evidence="14" id="KW-1185">Reference proteome</keyword>
<gene>
    <name evidence="13" type="ORF">C8E00_106129</name>
</gene>
<evidence type="ECO:0000313" key="13">
    <source>
        <dbReference type="EMBL" id="TDU20478.1"/>
    </source>
</evidence>
<keyword evidence="3" id="KW-0813">Transport</keyword>
<keyword evidence="10" id="KW-0998">Cell outer membrane</keyword>
<evidence type="ECO:0000256" key="7">
    <source>
        <dbReference type="ARBA" id="ARBA00023065"/>
    </source>
</evidence>
<evidence type="ECO:0000256" key="9">
    <source>
        <dbReference type="ARBA" id="ARBA00023136"/>
    </source>
</evidence>
<dbReference type="PANTHER" id="PTHR34501:SF9">
    <property type="entry name" value="MAJOR OUTER MEMBRANE PROTEIN P.IA"/>
    <property type="match status" value="1"/>
</dbReference>
<feature type="domain" description="Porin" evidence="12">
    <location>
        <begin position="9"/>
        <end position="363"/>
    </location>
</feature>
<feature type="signal peptide" evidence="11">
    <location>
        <begin position="1"/>
        <end position="23"/>
    </location>
</feature>